<protein>
    <recommendedName>
        <fullName evidence="2">Neurochondrin</fullName>
    </recommendedName>
</protein>
<organism evidence="4 5">
    <name type="scientific">Muraenolepis orangiensis</name>
    <name type="common">Patagonian moray cod</name>
    <dbReference type="NCBI Taxonomy" id="630683"/>
    <lineage>
        <taxon>Eukaryota</taxon>
        <taxon>Metazoa</taxon>
        <taxon>Chordata</taxon>
        <taxon>Craniata</taxon>
        <taxon>Vertebrata</taxon>
        <taxon>Euteleostomi</taxon>
        <taxon>Actinopterygii</taxon>
        <taxon>Neopterygii</taxon>
        <taxon>Teleostei</taxon>
        <taxon>Neoteleostei</taxon>
        <taxon>Acanthomorphata</taxon>
        <taxon>Zeiogadaria</taxon>
        <taxon>Gadariae</taxon>
        <taxon>Gadiformes</taxon>
        <taxon>Muraenolepidoidei</taxon>
        <taxon>Muraenolepididae</taxon>
        <taxon>Muraenolepis</taxon>
    </lineage>
</organism>
<feature type="compositionally biased region" description="Low complexity" evidence="3">
    <location>
        <begin position="789"/>
        <end position="798"/>
    </location>
</feature>
<accession>A0A9Q0EM93</accession>
<dbReference type="Pfam" id="PF05536">
    <property type="entry name" value="Neurochondrin"/>
    <property type="match status" value="2"/>
</dbReference>
<feature type="region of interest" description="Disordered" evidence="3">
    <location>
        <begin position="776"/>
        <end position="810"/>
    </location>
</feature>
<gene>
    <name evidence="4" type="ORF">NHX12_023535</name>
</gene>
<evidence type="ECO:0000313" key="4">
    <source>
        <dbReference type="EMBL" id="KAJ3609008.1"/>
    </source>
</evidence>
<dbReference type="GO" id="GO:0031175">
    <property type="term" value="P:neuron projection development"/>
    <property type="evidence" value="ECO:0007669"/>
    <property type="project" value="TreeGrafter"/>
</dbReference>
<dbReference type="PANTHER" id="PTHR13109">
    <property type="entry name" value="NEUROCHONDRIN"/>
    <property type="match status" value="1"/>
</dbReference>
<dbReference type="GO" id="GO:0048168">
    <property type="term" value="P:regulation of neuronal synaptic plasticity"/>
    <property type="evidence" value="ECO:0007669"/>
    <property type="project" value="TreeGrafter"/>
</dbReference>
<keyword evidence="5" id="KW-1185">Reference proteome</keyword>
<dbReference type="AlphaFoldDB" id="A0A9Q0EM93"/>
<dbReference type="OrthoDB" id="8186546at2759"/>
<reference evidence="4" key="1">
    <citation type="submission" date="2022-07" db="EMBL/GenBank/DDBJ databases">
        <title>Chromosome-level genome of Muraenolepis orangiensis.</title>
        <authorList>
            <person name="Kim J."/>
        </authorList>
    </citation>
    <scope>NUCLEOTIDE SEQUENCE</scope>
    <source>
        <strain evidence="4">KU_S4_2022</strain>
        <tissue evidence="4">Muscle</tissue>
    </source>
</reference>
<evidence type="ECO:0000256" key="3">
    <source>
        <dbReference type="SAM" id="MobiDB-lite"/>
    </source>
</evidence>
<dbReference type="InterPro" id="IPR016024">
    <property type="entry name" value="ARM-type_fold"/>
</dbReference>
<feature type="region of interest" description="Disordered" evidence="3">
    <location>
        <begin position="1"/>
        <end position="59"/>
    </location>
</feature>
<evidence type="ECO:0000256" key="2">
    <source>
        <dbReference type="ARBA" id="ARBA00018324"/>
    </source>
</evidence>
<dbReference type="InterPro" id="IPR008709">
    <property type="entry name" value="Neurochondrin"/>
</dbReference>
<dbReference type="GO" id="GO:0030425">
    <property type="term" value="C:dendrite"/>
    <property type="evidence" value="ECO:0007669"/>
    <property type="project" value="TreeGrafter"/>
</dbReference>
<dbReference type="Proteomes" id="UP001148018">
    <property type="component" value="Unassembled WGS sequence"/>
</dbReference>
<sequence>MTEEVTDTAVAVVMSAVDESHGHDGDGGPTPEEEEDEKEDGERGGGGEPEEREGLTPSQREVLERCLHALTHAKNDSHTLAALLLITRICPASQLDKPTLRRIFEAVGLNLPARLLVTAVRGTATASLPPEALLSLGTALLAALSTDPDMASHPHLLSTVPILLGLLADGPLDEAMAADCYQILEAVCSLETGPEQLLSRGAVPALCRALQNNQVLSQEKGLPLLGCLLSCRCREKAWRVAMESAALKETVAALWGELRPMMQAKLTPGQIGPILVLSACLLDLCGWEPAGPPKFCCLLVNRACVEVRMALEEPPGTLLSPELQHTLTGCYRIMEAAMEQACNSQAIAENDAPAQPAITGISLQQSRQVLLVLQEAFSALIYHLQQVDPSRYGDPFVFATFRSLCSWLAEETSCLKEEVTALLPFLIGYAKAHLAEEGQASDQSLSHWLSEMSVGEEGGALTGSQALRKVLLTLDTPALLVDFLSRGWGRLKGRAGAAAPRDPGLETACSALLNFTVTEPDRVRKDPCFRALESLLSEALPVLVHKPHLLILAANVCTLGLMIGRLRPATSGPAESSGPRRFFSAALRFLRGALAGPDPRPGPVAVSSAWGEWWDEAQELWRLGLQALGGCVRAQPWLSTLVREEGWLSGTLALLETGARLPDRQTQEALEEALCALAEGCPACRREIGGSMQAGREQGALGVLPLDGAISVRRQQTRRPNSTMLWKSRSKHELYAAQERADGLTGSSPSGRLAQLSSLSQAAYASAPPLCHTPASDFQPPYFPPPYPQSSLSYSSQQSHHRALSLDPRRDYPGVPRLLHGLGEGAAALGEGPLGIHIGHHHSIEDLQ</sequence>
<name>A0A9Q0EM93_9TELE</name>
<evidence type="ECO:0000256" key="1">
    <source>
        <dbReference type="ARBA" id="ARBA00006927"/>
    </source>
</evidence>
<dbReference type="SUPFAM" id="SSF48371">
    <property type="entry name" value="ARM repeat"/>
    <property type="match status" value="1"/>
</dbReference>
<evidence type="ECO:0000313" key="5">
    <source>
        <dbReference type="Proteomes" id="UP001148018"/>
    </source>
</evidence>
<dbReference type="PANTHER" id="PTHR13109:SF7">
    <property type="entry name" value="NEUROCHONDRIN"/>
    <property type="match status" value="1"/>
</dbReference>
<proteinExistence type="inferred from homology"/>
<comment type="caution">
    <text evidence="4">The sequence shown here is derived from an EMBL/GenBank/DDBJ whole genome shotgun (WGS) entry which is preliminary data.</text>
</comment>
<feature type="non-terminal residue" evidence="4">
    <location>
        <position position="1"/>
    </location>
</feature>
<comment type="similarity">
    <text evidence="1">Belongs to the neurochondrin family.</text>
</comment>
<dbReference type="EMBL" id="JANIIK010000039">
    <property type="protein sequence ID" value="KAJ3609008.1"/>
    <property type="molecule type" value="Genomic_DNA"/>
</dbReference>